<dbReference type="Proteomes" id="UP001166293">
    <property type="component" value="Unassembled WGS sequence"/>
</dbReference>
<proteinExistence type="inferred from homology"/>
<organism evidence="7 8">
    <name type="scientific">Thalassococcus arenae</name>
    <dbReference type="NCBI Taxonomy" id="2851652"/>
    <lineage>
        <taxon>Bacteria</taxon>
        <taxon>Pseudomonadati</taxon>
        <taxon>Pseudomonadota</taxon>
        <taxon>Alphaproteobacteria</taxon>
        <taxon>Rhodobacterales</taxon>
        <taxon>Roseobacteraceae</taxon>
        <taxon>Thalassococcus</taxon>
    </lineage>
</organism>
<accession>A0ABS6N8W1</accession>
<dbReference type="PANTHER" id="PTHR43531">
    <property type="entry name" value="PROTEIN ICFG"/>
    <property type="match status" value="1"/>
</dbReference>
<evidence type="ECO:0000256" key="4">
    <source>
        <dbReference type="SAM" id="Phobius"/>
    </source>
</evidence>
<dbReference type="PROSITE" id="PS50885">
    <property type="entry name" value="HAMP"/>
    <property type="match status" value="1"/>
</dbReference>
<evidence type="ECO:0000313" key="8">
    <source>
        <dbReference type="Proteomes" id="UP001166293"/>
    </source>
</evidence>
<gene>
    <name evidence="7" type="ORF">KUH32_09375</name>
</gene>
<keyword evidence="4" id="KW-0812">Transmembrane</keyword>
<evidence type="ECO:0000256" key="1">
    <source>
        <dbReference type="ARBA" id="ARBA00022500"/>
    </source>
</evidence>
<dbReference type="SMART" id="SM00304">
    <property type="entry name" value="HAMP"/>
    <property type="match status" value="4"/>
</dbReference>
<dbReference type="SMART" id="SM00283">
    <property type="entry name" value="MA"/>
    <property type="match status" value="1"/>
</dbReference>
<dbReference type="InterPro" id="IPR051310">
    <property type="entry name" value="MCP_chemotaxis"/>
</dbReference>
<evidence type="ECO:0000256" key="2">
    <source>
        <dbReference type="ARBA" id="ARBA00029447"/>
    </source>
</evidence>
<keyword evidence="8" id="KW-1185">Reference proteome</keyword>
<feature type="domain" description="Methyl-accepting transducer" evidence="5">
    <location>
        <begin position="332"/>
        <end position="561"/>
    </location>
</feature>
<keyword evidence="3" id="KW-0807">Transducer</keyword>
<dbReference type="RefSeq" id="WP_217777765.1">
    <property type="nucleotide sequence ID" value="NZ_JAHRWL010000001.1"/>
</dbReference>
<evidence type="ECO:0000256" key="3">
    <source>
        <dbReference type="PROSITE-ProRule" id="PRU00284"/>
    </source>
</evidence>
<keyword evidence="4" id="KW-0472">Membrane</keyword>
<comment type="caution">
    <text evidence="7">The sequence shown here is derived from an EMBL/GenBank/DDBJ whole genome shotgun (WGS) entry which is preliminary data.</text>
</comment>
<dbReference type="InterPro" id="IPR004089">
    <property type="entry name" value="MCPsignal_dom"/>
</dbReference>
<reference evidence="7" key="1">
    <citation type="submission" date="2021-06" db="EMBL/GenBank/DDBJ databases">
        <title>Thalassococcus sp. CAU 1522 isolated from sea sand, Republic of Korea.</title>
        <authorList>
            <person name="Kim W."/>
        </authorList>
    </citation>
    <scope>NUCLEOTIDE SEQUENCE</scope>
    <source>
        <strain evidence="7">CAU 1522</strain>
    </source>
</reference>
<keyword evidence="4" id="KW-1133">Transmembrane helix</keyword>
<protein>
    <submittedName>
        <fullName evidence="7">Methyl-accepting chemotaxis protein</fullName>
    </submittedName>
</protein>
<feature type="transmembrane region" description="Helical" evidence="4">
    <location>
        <begin position="190"/>
        <end position="210"/>
    </location>
</feature>
<comment type="similarity">
    <text evidence="2">Belongs to the methyl-accepting chemotaxis (MCP) protein family.</text>
</comment>
<evidence type="ECO:0000259" key="5">
    <source>
        <dbReference type="PROSITE" id="PS50111"/>
    </source>
</evidence>
<dbReference type="Pfam" id="PF00015">
    <property type="entry name" value="MCPsignal"/>
    <property type="match status" value="1"/>
</dbReference>
<name>A0ABS6N8W1_9RHOB</name>
<feature type="transmembrane region" description="Helical" evidence="4">
    <location>
        <begin position="6"/>
        <end position="29"/>
    </location>
</feature>
<dbReference type="Pfam" id="PF00672">
    <property type="entry name" value="HAMP"/>
    <property type="match status" value="1"/>
</dbReference>
<dbReference type="CDD" id="cd06225">
    <property type="entry name" value="HAMP"/>
    <property type="match status" value="1"/>
</dbReference>
<evidence type="ECO:0000259" key="6">
    <source>
        <dbReference type="PROSITE" id="PS50885"/>
    </source>
</evidence>
<dbReference type="PANTHER" id="PTHR43531:SF11">
    <property type="entry name" value="METHYL-ACCEPTING CHEMOTAXIS PROTEIN 3"/>
    <property type="match status" value="1"/>
</dbReference>
<sequence>MKRFSIRAQVFVLSAAFIGVLMVTGALLLRAMDRLDAGVSDTSAVIRERIALAEVAASIDQVLAAALLADIGAEGSMDGLRDRLTDASSAVAVAGSTIQSNTGAGDFESRALQELETLSADLAALSDGMQALAAADAYERSFVIQGDVVQRLLGHGTELAMLKSEIDAHMNTALADMQSMLSATERNSSLVFATAVLAGIGLAYVFGQMLSRPIIRIARSVDRLALRDYETNISGIGRSDELGQIAASLAALRDRLAAADAEAETEHCRNERRAALFARIGEAMEDLRNGVLTGHIDPRDWSDLDEGYVRLCTDFNALSDGLSTLVDALRDSAAQVEDSARGLSDMATDMSHRTSDQAATLEQSVAALTELSVSVQSTAQRAQEADAQVQAGRKRAEKGGAVMQKALDAMGSISKSSAHITQIIGAIDDIAFQTSLLALNAGVEAARAGESGKGFSVVASEVRSLAQRASDAAREIKTLVSNSSQQVRDGEKLVEETGATLVEIVGDVTEVSGLIAEIAAAAKEQSAGLQEISSGVANLDKATQQTAGMVRDTTTASQMLGTEAEKLTGMLARFAGETPADPDHSDAVALFASPAPTEPVVPVPISRKPSFAAGGEVWSEF</sequence>
<dbReference type="PROSITE" id="PS50111">
    <property type="entry name" value="CHEMOTAXIS_TRANSDUC_2"/>
    <property type="match status" value="1"/>
</dbReference>
<dbReference type="EMBL" id="JAHRWL010000001">
    <property type="protein sequence ID" value="MBV2359985.1"/>
    <property type="molecule type" value="Genomic_DNA"/>
</dbReference>
<feature type="domain" description="HAMP" evidence="6">
    <location>
        <begin position="208"/>
        <end position="261"/>
    </location>
</feature>
<dbReference type="InterPro" id="IPR003660">
    <property type="entry name" value="HAMP_dom"/>
</dbReference>
<evidence type="ECO:0000313" key="7">
    <source>
        <dbReference type="EMBL" id="MBV2359985.1"/>
    </source>
</evidence>
<keyword evidence="1" id="KW-0145">Chemotaxis</keyword>